<feature type="non-terminal residue" evidence="1">
    <location>
        <position position="79"/>
    </location>
</feature>
<feature type="non-terminal residue" evidence="1">
    <location>
        <position position="1"/>
    </location>
</feature>
<evidence type="ECO:0000313" key="1">
    <source>
        <dbReference type="EMBL" id="GFD60761.1"/>
    </source>
</evidence>
<accession>A0A699XUY2</accession>
<reference evidence="1" key="1">
    <citation type="journal article" date="2019" name="Sci. Rep.">
        <title>Draft genome of Tanacetum cinerariifolium, the natural source of mosquito coil.</title>
        <authorList>
            <person name="Yamashiro T."/>
            <person name="Shiraishi A."/>
            <person name="Satake H."/>
            <person name="Nakayama K."/>
        </authorList>
    </citation>
    <scope>NUCLEOTIDE SEQUENCE</scope>
</reference>
<protein>
    <submittedName>
        <fullName evidence="1">Uncharacterized protein</fullName>
    </submittedName>
</protein>
<dbReference type="AlphaFoldDB" id="A0A699XUY2"/>
<name>A0A699XUY2_TANCI</name>
<gene>
    <name evidence="1" type="ORF">Tci_932730</name>
</gene>
<dbReference type="EMBL" id="BKCJ011882221">
    <property type="protein sequence ID" value="GFD60761.1"/>
    <property type="molecule type" value="Genomic_DNA"/>
</dbReference>
<proteinExistence type="predicted"/>
<comment type="caution">
    <text evidence="1">The sequence shown here is derived from an EMBL/GenBank/DDBJ whole genome shotgun (WGS) entry which is preliminary data.</text>
</comment>
<sequence>AIRRCGSWAVPDAMAPQARRTGRVRTFRCWPDSAIARPPACPWTHRPRAGGAWKRWSGRHWHTAARAGRAAGSSWQSAG</sequence>
<organism evidence="1">
    <name type="scientific">Tanacetum cinerariifolium</name>
    <name type="common">Dalmatian daisy</name>
    <name type="synonym">Chrysanthemum cinerariifolium</name>
    <dbReference type="NCBI Taxonomy" id="118510"/>
    <lineage>
        <taxon>Eukaryota</taxon>
        <taxon>Viridiplantae</taxon>
        <taxon>Streptophyta</taxon>
        <taxon>Embryophyta</taxon>
        <taxon>Tracheophyta</taxon>
        <taxon>Spermatophyta</taxon>
        <taxon>Magnoliopsida</taxon>
        <taxon>eudicotyledons</taxon>
        <taxon>Gunneridae</taxon>
        <taxon>Pentapetalae</taxon>
        <taxon>asterids</taxon>
        <taxon>campanulids</taxon>
        <taxon>Asterales</taxon>
        <taxon>Asteraceae</taxon>
        <taxon>Asteroideae</taxon>
        <taxon>Anthemideae</taxon>
        <taxon>Anthemidinae</taxon>
        <taxon>Tanacetum</taxon>
    </lineage>
</organism>